<dbReference type="Proteomes" id="UP000664218">
    <property type="component" value="Unassembled WGS sequence"/>
</dbReference>
<evidence type="ECO:0000256" key="1">
    <source>
        <dbReference type="ARBA" id="ARBA00004496"/>
    </source>
</evidence>
<keyword evidence="6" id="KW-1185">Reference proteome</keyword>
<sequence>MEIRKQAIAGTLQSNDCQVRIVPGEGGIDLSIESSVMETFGKQIENTIRETLVRLGVEDCRILVEDRGALDYTIRARVETAVRRAYE</sequence>
<dbReference type="GO" id="GO:0005737">
    <property type="term" value="C:cytoplasm"/>
    <property type="evidence" value="ECO:0007669"/>
    <property type="project" value="UniProtKB-SubCell"/>
</dbReference>
<reference evidence="5" key="1">
    <citation type="submission" date="2021-03" db="EMBL/GenBank/DDBJ databases">
        <title>Proteiniclasticum marinus sp. nov., isolated from tidal flat sediment.</title>
        <authorList>
            <person name="Namirimu T."/>
            <person name="Yang J.-A."/>
            <person name="Yang S.-H."/>
            <person name="Kim Y.-J."/>
            <person name="Kwon K.K."/>
        </authorList>
    </citation>
    <scope>NUCLEOTIDE SEQUENCE</scope>
    <source>
        <strain evidence="5">SCR006</strain>
    </source>
</reference>
<feature type="modified residue" description="O-(phosphoribosyl dephospho-coenzyme A)serine" evidence="4">
    <location>
        <position position="14"/>
    </location>
</feature>
<dbReference type="PIRSF" id="PIRSF002736">
    <property type="entry name" value="Citrt_lyas_gamma"/>
    <property type="match status" value="1"/>
</dbReference>
<keyword evidence="3 4" id="KW-0597">Phosphoprotein</keyword>
<dbReference type="InterPro" id="IPR006495">
    <property type="entry name" value="CitD"/>
</dbReference>
<dbReference type="RefSeq" id="WP_207600037.1">
    <property type="nucleotide sequence ID" value="NZ_JAFNJU010000008.1"/>
</dbReference>
<name>A0A939HCM1_9CLOT</name>
<gene>
    <name evidence="5" type="primary">citD</name>
    <name evidence="5" type="ORF">J3A84_10750</name>
</gene>
<evidence type="ECO:0000256" key="3">
    <source>
        <dbReference type="ARBA" id="ARBA00022553"/>
    </source>
</evidence>
<protein>
    <submittedName>
        <fullName evidence="5">Citrate lyase acyl carrier protein</fullName>
        <ecNumber evidence="5">4.1.3.6</ecNumber>
    </submittedName>
</protein>
<comment type="subcellular location">
    <subcellularLocation>
        <location evidence="1">Cytoplasm</location>
    </subcellularLocation>
</comment>
<dbReference type="NCBIfam" id="NF009726">
    <property type="entry name" value="PRK13253.1"/>
    <property type="match status" value="1"/>
</dbReference>
<evidence type="ECO:0000313" key="5">
    <source>
        <dbReference type="EMBL" id="MBO1265511.1"/>
    </source>
</evidence>
<dbReference type="GO" id="GO:0008815">
    <property type="term" value="F:citrate (pro-3S)-lyase activity"/>
    <property type="evidence" value="ECO:0007669"/>
    <property type="project" value="UniProtKB-EC"/>
</dbReference>
<evidence type="ECO:0000256" key="2">
    <source>
        <dbReference type="ARBA" id="ARBA00022490"/>
    </source>
</evidence>
<proteinExistence type="predicted"/>
<dbReference type="NCBIfam" id="TIGR01608">
    <property type="entry name" value="citD"/>
    <property type="match status" value="1"/>
</dbReference>
<keyword evidence="2" id="KW-0963">Cytoplasm</keyword>
<dbReference type="InterPro" id="IPR023439">
    <property type="entry name" value="Mal_deCO2ase/Cit_lyase_ACP"/>
</dbReference>
<evidence type="ECO:0000256" key="4">
    <source>
        <dbReference type="PIRSR" id="PIRSR002736-50"/>
    </source>
</evidence>
<dbReference type="EC" id="4.1.3.6" evidence="5"/>
<dbReference type="Pfam" id="PF06857">
    <property type="entry name" value="ACP"/>
    <property type="match status" value="1"/>
</dbReference>
<comment type="caution">
    <text evidence="5">The sequence shown here is derived from an EMBL/GenBank/DDBJ whole genome shotgun (WGS) entry which is preliminary data.</text>
</comment>
<organism evidence="5 6">
    <name type="scientific">Proteiniclasticum aestuarii</name>
    <dbReference type="NCBI Taxonomy" id="2817862"/>
    <lineage>
        <taxon>Bacteria</taxon>
        <taxon>Bacillati</taxon>
        <taxon>Bacillota</taxon>
        <taxon>Clostridia</taxon>
        <taxon>Eubacteriales</taxon>
        <taxon>Clostridiaceae</taxon>
        <taxon>Proteiniclasticum</taxon>
    </lineage>
</organism>
<dbReference type="AlphaFoldDB" id="A0A939HCM1"/>
<keyword evidence="5" id="KW-0456">Lyase</keyword>
<evidence type="ECO:0000313" key="6">
    <source>
        <dbReference type="Proteomes" id="UP000664218"/>
    </source>
</evidence>
<accession>A0A939HCM1</accession>
<dbReference type="EMBL" id="JAFNJU010000008">
    <property type="protein sequence ID" value="MBO1265511.1"/>
    <property type="molecule type" value="Genomic_DNA"/>
</dbReference>